<evidence type="ECO:0000256" key="2">
    <source>
        <dbReference type="SAM" id="SignalP"/>
    </source>
</evidence>
<feature type="signal peptide" evidence="2">
    <location>
        <begin position="1"/>
        <end position="31"/>
    </location>
</feature>
<dbReference type="InterPro" id="IPR027385">
    <property type="entry name" value="Beta-barrel_OMP"/>
</dbReference>
<feature type="domain" description="Outer membrane protein beta-barrel" evidence="3">
    <location>
        <begin position="22"/>
        <end position="208"/>
    </location>
</feature>
<dbReference type="EMBL" id="JAAVXB010000009">
    <property type="protein sequence ID" value="NKF23688.1"/>
    <property type="molecule type" value="Genomic_DNA"/>
</dbReference>
<protein>
    <submittedName>
        <fullName evidence="4">Porin family protein</fullName>
    </submittedName>
</protein>
<sequence length="210" mass="22998">MMSKPKFSPALRRLMPFAVIGCIAAPLPALAADLPHQEPGFFAGGGAIYTRLQNKFTDQSFPDDSDDFDDDRVSWKAFAGVRVNPILSIEGQYVDFGDAENDAARVEADGWTAALVADIPLHYVQPYAKAGALFWHTDAHLRGALSSASKVKSDGTDFFWGLGLRIPLNEAVELRAEYERYKLNGDADGDDDYSVDSKVDAASLNLQFNF</sequence>
<name>A0A969WCW3_9GAMM</name>
<evidence type="ECO:0000313" key="5">
    <source>
        <dbReference type="Proteomes" id="UP000653472"/>
    </source>
</evidence>
<dbReference type="Proteomes" id="UP000653472">
    <property type="component" value="Unassembled WGS sequence"/>
</dbReference>
<evidence type="ECO:0000259" key="3">
    <source>
        <dbReference type="Pfam" id="PF13505"/>
    </source>
</evidence>
<evidence type="ECO:0000256" key="1">
    <source>
        <dbReference type="ARBA" id="ARBA00022729"/>
    </source>
</evidence>
<dbReference type="SUPFAM" id="SSF56925">
    <property type="entry name" value="OMPA-like"/>
    <property type="match status" value="1"/>
</dbReference>
<dbReference type="Gene3D" id="2.40.160.20">
    <property type="match status" value="1"/>
</dbReference>
<comment type="caution">
    <text evidence="4">The sequence shown here is derived from an EMBL/GenBank/DDBJ whole genome shotgun (WGS) entry which is preliminary data.</text>
</comment>
<reference evidence="4" key="1">
    <citation type="submission" date="2020-03" db="EMBL/GenBank/DDBJ databases">
        <title>Solimonas marina sp. nov., isolated from deep seawater of the Pacific Ocean.</title>
        <authorList>
            <person name="Liu X."/>
            <person name="Lai Q."/>
            <person name="Sun F."/>
            <person name="Gai Y."/>
            <person name="Li G."/>
            <person name="Shao Z."/>
        </authorList>
    </citation>
    <scope>NUCLEOTIDE SEQUENCE</scope>
    <source>
        <strain evidence="4">C16B3</strain>
    </source>
</reference>
<dbReference type="AlphaFoldDB" id="A0A969WCW3"/>
<keyword evidence="5" id="KW-1185">Reference proteome</keyword>
<dbReference type="InterPro" id="IPR011250">
    <property type="entry name" value="OMP/PagP_B-barrel"/>
</dbReference>
<gene>
    <name evidence="4" type="ORF">G7Y82_15325</name>
</gene>
<accession>A0A969WCW3</accession>
<organism evidence="4 5">
    <name type="scientific">Solimonas marina</name>
    <dbReference type="NCBI Taxonomy" id="2714601"/>
    <lineage>
        <taxon>Bacteria</taxon>
        <taxon>Pseudomonadati</taxon>
        <taxon>Pseudomonadota</taxon>
        <taxon>Gammaproteobacteria</taxon>
        <taxon>Nevskiales</taxon>
        <taxon>Nevskiaceae</taxon>
        <taxon>Solimonas</taxon>
    </lineage>
</organism>
<proteinExistence type="predicted"/>
<evidence type="ECO:0000313" key="4">
    <source>
        <dbReference type="EMBL" id="NKF23688.1"/>
    </source>
</evidence>
<keyword evidence="1 2" id="KW-0732">Signal</keyword>
<feature type="chain" id="PRO_5037708359" evidence="2">
    <location>
        <begin position="32"/>
        <end position="210"/>
    </location>
</feature>
<dbReference type="Pfam" id="PF13505">
    <property type="entry name" value="OMP_b-brl"/>
    <property type="match status" value="1"/>
</dbReference>